<sequence length="85" mass="9064">MTTSCASTARSMRVRRSEPFMALPLHQVRGGGHPPYELGREAVAVAGGEAAWAAEVAVPHHRIGWSVRSRDGRVWSGIAGARACV</sequence>
<dbReference type="HOGENOM" id="CLU_2510718_0_0_11"/>
<gene>
    <name evidence="1" type="ordered locus">Sare_4771</name>
</gene>
<dbReference type="AlphaFoldDB" id="A8M8K6"/>
<dbReference type="KEGG" id="saq:Sare_4771"/>
<organism evidence="1">
    <name type="scientific">Salinispora arenicola (strain CNS-205)</name>
    <dbReference type="NCBI Taxonomy" id="391037"/>
    <lineage>
        <taxon>Bacteria</taxon>
        <taxon>Bacillati</taxon>
        <taxon>Actinomycetota</taxon>
        <taxon>Actinomycetes</taxon>
        <taxon>Micromonosporales</taxon>
        <taxon>Micromonosporaceae</taxon>
        <taxon>Salinispora</taxon>
    </lineage>
</organism>
<evidence type="ECO:0000313" key="1">
    <source>
        <dbReference type="EMBL" id="ABW00525.1"/>
    </source>
</evidence>
<dbReference type="STRING" id="391037.Sare_4771"/>
<reference evidence="1" key="1">
    <citation type="submission" date="2007-10" db="EMBL/GenBank/DDBJ databases">
        <title>Complete sequence of Salinispora arenicola CNS-205.</title>
        <authorList>
            <consortium name="US DOE Joint Genome Institute"/>
            <person name="Copeland A."/>
            <person name="Lucas S."/>
            <person name="Lapidus A."/>
            <person name="Barry K."/>
            <person name="Glavina del Rio T."/>
            <person name="Dalin E."/>
            <person name="Tice H."/>
            <person name="Pitluck S."/>
            <person name="Foster B."/>
            <person name="Schmutz J."/>
            <person name="Larimer F."/>
            <person name="Land M."/>
            <person name="Hauser L."/>
            <person name="Kyrpides N."/>
            <person name="Ivanova N."/>
            <person name="Jensen P.R."/>
            <person name="Moore B.S."/>
            <person name="Penn K."/>
            <person name="Jenkins C."/>
            <person name="Udwary D."/>
            <person name="Xiang L."/>
            <person name="Gontang E."/>
            <person name="Richardson P."/>
        </authorList>
    </citation>
    <scope>NUCLEOTIDE SEQUENCE [LARGE SCALE GENOMIC DNA]</scope>
    <source>
        <strain evidence="1">CNS-205</strain>
    </source>
</reference>
<protein>
    <submittedName>
        <fullName evidence="1">Uncharacterized protein</fullName>
    </submittedName>
</protein>
<proteinExistence type="predicted"/>
<accession>A8M8K6</accession>
<dbReference type="EMBL" id="CP000850">
    <property type="protein sequence ID" value="ABW00525.1"/>
    <property type="molecule type" value="Genomic_DNA"/>
</dbReference>
<name>A8M8K6_SALAI</name>